<feature type="non-terminal residue" evidence="2">
    <location>
        <position position="179"/>
    </location>
</feature>
<gene>
    <name evidence="2" type="ORF">CEPIT_LOCUS40269</name>
</gene>
<dbReference type="AlphaFoldDB" id="A0AAV0G4N5"/>
<dbReference type="EMBL" id="CAMAPF010001045">
    <property type="protein sequence ID" value="CAH9142917.1"/>
    <property type="molecule type" value="Genomic_DNA"/>
</dbReference>
<evidence type="ECO:0008006" key="4">
    <source>
        <dbReference type="Google" id="ProtNLM"/>
    </source>
</evidence>
<evidence type="ECO:0000313" key="2">
    <source>
        <dbReference type="EMBL" id="CAH9142917.1"/>
    </source>
</evidence>
<evidence type="ECO:0000256" key="1">
    <source>
        <dbReference type="SAM" id="MobiDB-lite"/>
    </source>
</evidence>
<dbReference type="Proteomes" id="UP001152523">
    <property type="component" value="Unassembled WGS sequence"/>
</dbReference>
<organism evidence="2 3">
    <name type="scientific">Cuscuta epithymum</name>
    <dbReference type="NCBI Taxonomy" id="186058"/>
    <lineage>
        <taxon>Eukaryota</taxon>
        <taxon>Viridiplantae</taxon>
        <taxon>Streptophyta</taxon>
        <taxon>Embryophyta</taxon>
        <taxon>Tracheophyta</taxon>
        <taxon>Spermatophyta</taxon>
        <taxon>Magnoliopsida</taxon>
        <taxon>eudicotyledons</taxon>
        <taxon>Gunneridae</taxon>
        <taxon>Pentapetalae</taxon>
        <taxon>asterids</taxon>
        <taxon>lamiids</taxon>
        <taxon>Solanales</taxon>
        <taxon>Convolvulaceae</taxon>
        <taxon>Cuscuteae</taxon>
        <taxon>Cuscuta</taxon>
        <taxon>Cuscuta subgen. Cuscuta</taxon>
    </lineage>
</organism>
<feature type="compositionally biased region" description="Polar residues" evidence="1">
    <location>
        <begin position="55"/>
        <end position="68"/>
    </location>
</feature>
<accession>A0AAV0G4N5</accession>
<proteinExistence type="predicted"/>
<comment type="caution">
    <text evidence="2">The sequence shown here is derived from an EMBL/GenBank/DDBJ whole genome shotgun (WGS) entry which is preliminary data.</text>
</comment>
<feature type="compositionally biased region" description="Polar residues" evidence="1">
    <location>
        <begin position="95"/>
        <end position="109"/>
    </location>
</feature>
<reference evidence="2" key="1">
    <citation type="submission" date="2022-07" db="EMBL/GenBank/DDBJ databases">
        <authorList>
            <person name="Macas J."/>
            <person name="Novak P."/>
            <person name="Neumann P."/>
        </authorList>
    </citation>
    <scope>NUCLEOTIDE SEQUENCE</scope>
</reference>
<feature type="compositionally biased region" description="Basic and acidic residues" evidence="1">
    <location>
        <begin position="111"/>
        <end position="173"/>
    </location>
</feature>
<name>A0AAV0G4N5_9ASTE</name>
<keyword evidence="3" id="KW-1185">Reference proteome</keyword>
<sequence>MALGKYSRIDDKKSSPSHCSKATVVVVITLCIIGVWMMTSSSSEGVSSQERYNESKTQASEGNGNSLTNEEKTKPFEDNPSNLLVDEANKDAPFQQENVTNVQDATTARENPWEIVEKPEGESKGLPDNVEEKNENEALKQGDKESEEAREKIEGESKGVPENMEKVEGESKGVLDNVE</sequence>
<feature type="region of interest" description="Disordered" evidence="1">
    <location>
        <begin position="42"/>
        <end position="179"/>
    </location>
</feature>
<protein>
    <recommendedName>
        <fullName evidence="4">Methyltransferase</fullName>
    </recommendedName>
</protein>
<evidence type="ECO:0000313" key="3">
    <source>
        <dbReference type="Proteomes" id="UP001152523"/>
    </source>
</evidence>